<dbReference type="AlphaFoldDB" id="A0A9D3XQY7"/>
<reference evidence="1" key="1">
    <citation type="submission" date="2021-09" db="EMBL/GenBank/DDBJ databases">
        <title>The genome of Mauremys mutica provides insights into the evolution of semi-aquatic lifestyle.</title>
        <authorList>
            <person name="Gong S."/>
            <person name="Gao Y."/>
        </authorList>
    </citation>
    <scope>NUCLEOTIDE SEQUENCE</scope>
    <source>
        <strain evidence="1">MM-2020</strain>
        <tissue evidence="1">Muscle</tissue>
    </source>
</reference>
<organism evidence="1 2">
    <name type="scientific">Mauremys mutica</name>
    <name type="common">yellowpond turtle</name>
    <dbReference type="NCBI Taxonomy" id="74926"/>
    <lineage>
        <taxon>Eukaryota</taxon>
        <taxon>Metazoa</taxon>
        <taxon>Chordata</taxon>
        <taxon>Craniata</taxon>
        <taxon>Vertebrata</taxon>
        <taxon>Euteleostomi</taxon>
        <taxon>Archelosauria</taxon>
        <taxon>Testudinata</taxon>
        <taxon>Testudines</taxon>
        <taxon>Cryptodira</taxon>
        <taxon>Durocryptodira</taxon>
        <taxon>Testudinoidea</taxon>
        <taxon>Geoemydidae</taxon>
        <taxon>Geoemydinae</taxon>
        <taxon>Mauremys</taxon>
    </lineage>
</organism>
<name>A0A9D3XQY7_9SAUR</name>
<sequence length="107" mass="11775">MGKLHTAPLLCTTPVLPDFCIFVNCRIHQSPPKLKPYSIPVNSVSISFLYLPSVGITSCNGNTKNSSSQLCLVKLDSKSNLLWMLMCSPLPGVAYVHHGTMVQLPWF</sequence>
<evidence type="ECO:0000313" key="2">
    <source>
        <dbReference type="Proteomes" id="UP000827986"/>
    </source>
</evidence>
<evidence type="ECO:0000313" key="1">
    <source>
        <dbReference type="EMBL" id="KAH1183773.1"/>
    </source>
</evidence>
<accession>A0A9D3XQY7</accession>
<dbReference type="Proteomes" id="UP000827986">
    <property type="component" value="Unassembled WGS sequence"/>
</dbReference>
<proteinExistence type="predicted"/>
<keyword evidence="2" id="KW-1185">Reference proteome</keyword>
<comment type="caution">
    <text evidence="1">The sequence shown here is derived from an EMBL/GenBank/DDBJ whole genome shotgun (WGS) entry which is preliminary data.</text>
</comment>
<protein>
    <submittedName>
        <fullName evidence="1">Uncharacterized protein</fullName>
    </submittedName>
</protein>
<dbReference type="EMBL" id="JAHDVG010000465">
    <property type="protein sequence ID" value="KAH1183773.1"/>
    <property type="molecule type" value="Genomic_DNA"/>
</dbReference>
<gene>
    <name evidence="1" type="ORF">KIL84_014389</name>
</gene>